<dbReference type="PANTHER" id="PTHR43713:SF3">
    <property type="entry name" value="GLUTAMATE-1-SEMIALDEHYDE 2,1-AMINOMUTASE 1, CHLOROPLASTIC-RELATED"/>
    <property type="match status" value="1"/>
</dbReference>
<dbReference type="Gene3D" id="3.90.1150.10">
    <property type="entry name" value="Aspartate Aminotransferase, domain 1"/>
    <property type="match status" value="1"/>
</dbReference>
<dbReference type="EMBL" id="JBBXJM010000004">
    <property type="protein sequence ID" value="KAL1408803.1"/>
    <property type="molecule type" value="Genomic_DNA"/>
</dbReference>
<dbReference type="InterPro" id="IPR015424">
    <property type="entry name" value="PyrdxlP-dep_Trfase"/>
</dbReference>
<name>A0ABR3Q249_9TREE</name>
<organism evidence="4 5">
    <name type="scientific">Vanrija albida</name>
    <dbReference type="NCBI Taxonomy" id="181172"/>
    <lineage>
        <taxon>Eukaryota</taxon>
        <taxon>Fungi</taxon>
        <taxon>Dikarya</taxon>
        <taxon>Basidiomycota</taxon>
        <taxon>Agaricomycotina</taxon>
        <taxon>Tremellomycetes</taxon>
        <taxon>Trichosporonales</taxon>
        <taxon>Trichosporonaceae</taxon>
        <taxon>Vanrija</taxon>
    </lineage>
</organism>
<protein>
    <recommendedName>
        <fullName evidence="6">Glutamate-1-semialdehyde 2,1-aminomutase</fullName>
    </recommendedName>
</protein>
<dbReference type="Proteomes" id="UP001565368">
    <property type="component" value="Unassembled WGS sequence"/>
</dbReference>
<dbReference type="RefSeq" id="XP_069208747.1">
    <property type="nucleotide sequence ID" value="XM_069354105.1"/>
</dbReference>
<dbReference type="InterPro" id="IPR015422">
    <property type="entry name" value="PyrdxlP-dep_Trfase_small"/>
</dbReference>
<reference evidence="4 5" key="1">
    <citation type="submission" date="2023-08" db="EMBL/GenBank/DDBJ databases">
        <title>Annotated Genome Sequence of Vanrija albida AlHP1.</title>
        <authorList>
            <person name="Herzog R."/>
        </authorList>
    </citation>
    <scope>NUCLEOTIDE SEQUENCE [LARGE SCALE GENOMIC DNA]</scope>
    <source>
        <strain evidence="4 5">AlHP1</strain>
    </source>
</reference>
<evidence type="ECO:0000313" key="4">
    <source>
        <dbReference type="EMBL" id="KAL1408803.1"/>
    </source>
</evidence>
<accession>A0ABR3Q249</accession>
<comment type="cofactor">
    <cofactor evidence="1">
        <name>pyridoxal 5'-phosphate</name>
        <dbReference type="ChEBI" id="CHEBI:597326"/>
    </cofactor>
</comment>
<comment type="caution">
    <text evidence="4">The sequence shown here is derived from an EMBL/GenBank/DDBJ whole genome shotgun (WGS) entry which is preliminary data.</text>
</comment>
<dbReference type="GeneID" id="95986660"/>
<comment type="similarity">
    <text evidence="3">Belongs to the class-III pyridoxal-phosphate-dependent aminotransferase family.</text>
</comment>
<evidence type="ECO:0000256" key="3">
    <source>
        <dbReference type="RuleBase" id="RU003560"/>
    </source>
</evidence>
<proteinExistence type="inferred from homology"/>
<dbReference type="InterPro" id="IPR005814">
    <property type="entry name" value="Aminotrans_3"/>
</dbReference>
<dbReference type="Pfam" id="PF00202">
    <property type="entry name" value="Aminotran_3"/>
    <property type="match status" value="1"/>
</dbReference>
<gene>
    <name evidence="4" type="ORF">Q8F55_005617</name>
</gene>
<keyword evidence="5" id="KW-1185">Reference proteome</keyword>
<keyword evidence="2 3" id="KW-0663">Pyridoxal phosphate</keyword>
<dbReference type="InterPro" id="IPR015421">
    <property type="entry name" value="PyrdxlP-dep_Trfase_major"/>
</dbReference>
<evidence type="ECO:0000256" key="1">
    <source>
        <dbReference type="ARBA" id="ARBA00001933"/>
    </source>
</evidence>
<dbReference type="Gene3D" id="3.40.640.10">
    <property type="entry name" value="Type I PLP-dependent aspartate aminotransferase-like (Major domain)"/>
    <property type="match status" value="1"/>
</dbReference>
<evidence type="ECO:0008006" key="6">
    <source>
        <dbReference type="Google" id="ProtNLM"/>
    </source>
</evidence>
<dbReference type="PANTHER" id="PTHR43713">
    <property type="entry name" value="GLUTAMATE-1-SEMIALDEHYDE 2,1-AMINOMUTASE"/>
    <property type="match status" value="1"/>
</dbReference>
<evidence type="ECO:0000313" key="5">
    <source>
        <dbReference type="Proteomes" id="UP001565368"/>
    </source>
</evidence>
<dbReference type="SUPFAM" id="SSF53383">
    <property type="entry name" value="PLP-dependent transferases"/>
    <property type="match status" value="1"/>
</dbReference>
<evidence type="ECO:0000256" key="2">
    <source>
        <dbReference type="ARBA" id="ARBA00022898"/>
    </source>
</evidence>
<sequence length="433" mass="45686">MPTSASLAAALDAAREAYGARNPNSLAAFKKATNSLPGGGTRTTLITLPFPLFIESGAGATVTDLDGHKYTDFLSDFTSGIYGKSNEILRQAITTALASGMQFGAHTTHEARLADHLTSRFPSMDLVRFANSGTEANLLAITTALKHTKRTKVVVFSGGYHGSLLAHFHAGEPAGNNVPGALRVPFDFIIAPYNDVEGTKALVGPVANDVGVILVEPMLGAGGCIPADPAFLLGLRDYTKEIGAVLIFDEVQTSRLAPGGRQTLLGITPDMTTVGKFFGGGFAFGAFGGKEEIMSIFDVRRPDHVNHGGTFNNSPLTMVAGSTAIEQILTAERMADLNDRGDRLREKLNSAFGGAGAPFVATGLGSIIQIHCHLAKDDVLPALELLYFGMLERGFWLAQRGTLALNFEITDKDVDEFVEAAVESAAAVVKAST</sequence>